<organism evidence="5 6">
    <name type="scientific">Tegillarca granosa</name>
    <name type="common">Malaysian cockle</name>
    <name type="synonym">Anadara granosa</name>
    <dbReference type="NCBI Taxonomy" id="220873"/>
    <lineage>
        <taxon>Eukaryota</taxon>
        <taxon>Metazoa</taxon>
        <taxon>Spiralia</taxon>
        <taxon>Lophotrochozoa</taxon>
        <taxon>Mollusca</taxon>
        <taxon>Bivalvia</taxon>
        <taxon>Autobranchia</taxon>
        <taxon>Pteriomorphia</taxon>
        <taxon>Arcoida</taxon>
        <taxon>Arcoidea</taxon>
        <taxon>Arcidae</taxon>
        <taxon>Tegillarca</taxon>
    </lineage>
</organism>
<feature type="compositionally biased region" description="Acidic residues" evidence="4">
    <location>
        <begin position="319"/>
        <end position="330"/>
    </location>
</feature>
<dbReference type="InterPro" id="IPR007998">
    <property type="entry name" value="DUF719"/>
</dbReference>
<name>A0ABQ9E317_TEGGR</name>
<protein>
    <recommendedName>
        <fullName evidence="7">Protein FAM114A2</fullName>
    </recommendedName>
</protein>
<comment type="caution">
    <text evidence="5">The sequence shown here is derived from an EMBL/GenBank/DDBJ whole genome shotgun (WGS) entry which is preliminary data.</text>
</comment>
<proteinExistence type="inferred from homology"/>
<feature type="compositionally biased region" description="Low complexity" evidence="4">
    <location>
        <begin position="73"/>
        <end position="84"/>
    </location>
</feature>
<feature type="compositionally biased region" description="Basic and acidic residues" evidence="4">
    <location>
        <begin position="127"/>
        <end position="145"/>
    </location>
</feature>
<feature type="compositionally biased region" description="Basic and acidic residues" evidence="4">
    <location>
        <begin position="200"/>
        <end position="221"/>
    </location>
</feature>
<dbReference type="PANTHER" id="PTHR12842:SF6">
    <property type="entry name" value="FI01459P"/>
    <property type="match status" value="1"/>
</dbReference>
<evidence type="ECO:0000256" key="2">
    <source>
        <dbReference type="ARBA" id="ARBA00022553"/>
    </source>
</evidence>
<feature type="coiled-coil region" evidence="3">
    <location>
        <begin position="416"/>
        <end position="446"/>
    </location>
</feature>
<feature type="compositionally biased region" description="Low complexity" evidence="4">
    <location>
        <begin position="233"/>
        <end position="243"/>
    </location>
</feature>
<keyword evidence="6" id="KW-1185">Reference proteome</keyword>
<feature type="compositionally biased region" description="Basic and acidic residues" evidence="4">
    <location>
        <begin position="27"/>
        <end position="50"/>
    </location>
</feature>
<dbReference type="Proteomes" id="UP001217089">
    <property type="component" value="Unassembled WGS sequence"/>
</dbReference>
<keyword evidence="3" id="KW-0175">Coiled coil</keyword>
<feature type="compositionally biased region" description="Basic and acidic residues" evidence="4">
    <location>
        <begin position="99"/>
        <end position="114"/>
    </location>
</feature>
<dbReference type="Pfam" id="PF05334">
    <property type="entry name" value="DUF719"/>
    <property type="match status" value="1"/>
</dbReference>
<keyword evidence="2" id="KW-0597">Phosphoprotein</keyword>
<feature type="region of interest" description="Disordered" evidence="4">
    <location>
        <begin position="1"/>
        <end position="243"/>
    </location>
</feature>
<dbReference type="EMBL" id="JARBDR010000923">
    <property type="protein sequence ID" value="KAJ8298544.1"/>
    <property type="molecule type" value="Genomic_DNA"/>
</dbReference>
<evidence type="ECO:0008006" key="7">
    <source>
        <dbReference type="Google" id="ProtNLM"/>
    </source>
</evidence>
<evidence type="ECO:0000313" key="6">
    <source>
        <dbReference type="Proteomes" id="UP001217089"/>
    </source>
</evidence>
<feature type="compositionally biased region" description="Basic and acidic residues" evidence="4">
    <location>
        <begin position="170"/>
        <end position="192"/>
    </location>
</feature>
<evidence type="ECO:0000313" key="5">
    <source>
        <dbReference type="EMBL" id="KAJ8298544.1"/>
    </source>
</evidence>
<feature type="coiled-coil region" evidence="3">
    <location>
        <begin position="491"/>
        <end position="523"/>
    </location>
</feature>
<reference evidence="5 6" key="1">
    <citation type="submission" date="2022-12" db="EMBL/GenBank/DDBJ databases">
        <title>Chromosome-level genome of Tegillarca granosa.</title>
        <authorList>
            <person name="Kim J."/>
        </authorList>
    </citation>
    <scope>NUCLEOTIDE SEQUENCE [LARGE SCALE GENOMIC DNA]</scope>
    <source>
        <strain evidence="5">Teg-2019</strain>
        <tissue evidence="5">Adductor muscle</tissue>
    </source>
</reference>
<evidence type="ECO:0000256" key="4">
    <source>
        <dbReference type="SAM" id="MobiDB-lite"/>
    </source>
</evidence>
<evidence type="ECO:0000256" key="1">
    <source>
        <dbReference type="ARBA" id="ARBA00006903"/>
    </source>
</evidence>
<evidence type="ECO:0000256" key="3">
    <source>
        <dbReference type="SAM" id="Coils"/>
    </source>
</evidence>
<comment type="similarity">
    <text evidence="1">Belongs to the FAM114 family.</text>
</comment>
<dbReference type="PANTHER" id="PTHR12842">
    <property type="entry name" value="FI01459P"/>
    <property type="match status" value="1"/>
</dbReference>
<feature type="region of interest" description="Disordered" evidence="4">
    <location>
        <begin position="316"/>
        <end position="349"/>
    </location>
</feature>
<accession>A0ABQ9E317</accession>
<sequence>MSDSEDEAAFASADEGDGDTQAQTKSKNTEDKQKEQPKPASKTEEKDKSQKQGNSKNVKTEHPHFAKGKGKSQEQVKTQQQSKQHGGKKGKGGKGKKQEKKEKSEEMTNDEHVSETVATKSPVDTEESVHTETEKQSKTEDKITQEKTGTTESTESRLSETLSENLPTESSKKEETKTDENSESKELSKPADNKSAVSQSEKDSSESKSTDTKDVKKDPKSALDQLASDNESGDGWSWGNWGSSLIDVASSSVSTFTHQVGEGFNTIMDTVETSLGAPSPEELLLLQGIKEKDEEVIKTAPEDTSIDRAEDIIKKQEEENTEEKSEESEKESEKSSSASGTSSGGGGGWFSGWGMSSLTSVVQNTTNIVQNKSKDLVSGGLDVLETIGKKTMDVIKDHDPGLKVTKGLFLTDKGDKQSLSSLLREAKEEAAKKVEQEKEFEETRKAHFGCMFDEYQGLAHLEALEILSNQCEKKVQSLLSSMPPEALAGIKQELIQIKQVFEMEEEEEEEEEVEHEFSKLVTDYLSEFHLGTTPDKINKVVHQTAIQSLAELTSKSVEQFHKAGELVLLQKDSNKKFLDRSKSLSSFTKVLCTEVGILSTKFSHCLNKLAEDMEDNSSVNPLVTNVYLEPKAEC</sequence>
<gene>
    <name evidence="5" type="ORF">KUTeg_025075</name>
</gene>
<feature type="compositionally biased region" description="Acidic residues" evidence="4">
    <location>
        <begin position="1"/>
        <end position="18"/>
    </location>
</feature>
<feature type="compositionally biased region" description="Basic residues" evidence="4">
    <location>
        <begin position="85"/>
        <end position="98"/>
    </location>
</feature>